<evidence type="ECO:0000256" key="8">
    <source>
        <dbReference type="ARBA" id="ARBA00022777"/>
    </source>
</evidence>
<dbReference type="SUPFAM" id="SSF55604">
    <property type="entry name" value="Glucose permease domain IIB"/>
    <property type="match status" value="1"/>
</dbReference>
<dbReference type="Pfam" id="PF02378">
    <property type="entry name" value="PTS_EIIC"/>
    <property type="match status" value="1"/>
</dbReference>
<feature type="transmembrane region" description="Helical" evidence="12">
    <location>
        <begin position="291"/>
        <end position="320"/>
    </location>
</feature>
<feature type="transmembrane region" description="Helical" evidence="12">
    <location>
        <begin position="111"/>
        <end position="131"/>
    </location>
</feature>
<accession>A0A0M0HQZ2</accession>
<dbReference type="EMBL" id="LHPJ01000006">
    <property type="protein sequence ID" value="KOO04033.1"/>
    <property type="molecule type" value="Genomic_DNA"/>
</dbReference>
<feature type="transmembrane region" description="Helical" evidence="12">
    <location>
        <begin position="332"/>
        <end position="351"/>
    </location>
</feature>
<keyword evidence="6" id="KW-0598">Phosphotransferase system</keyword>
<dbReference type="PATRIC" id="fig|693.5.peg.1673"/>
<dbReference type="OrthoDB" id="92465at2"/>
<evidence type="ECO:0000313" key="16">
    <source>
        <dbReference type="Proteomes" id="UP000037515"/>
    </source>
</evidence>
<keyword evidence="5" id="KW-0808">Transferase</keyword>
<dbReference type="InterPro" id="IPR036878">
    <property type="entry name" value="Glu_permease_IIB"/>
</dbReference>
<dbReference type="InterPro" id="IPR001996">
    <property type="entry name" value="PTS_IIB_1"/>
</dbReference>
<dbReference type="Proteomes" id="UP000037515">
    <property type="component" value="Unassembled WGS sequence"/>
</dbReference>
<evidence type="ECO:0000256" key="12">
    <source>
        <dbReference type="SAM" id="Phobius"/>
    </source>
</evidence>
<dbReference type="RefSeq" id="WP_053395303.1">
    <property type="nucleotide sequence ID" value="NZ_LHPJ01000006.1"/>
</dbReference>
<dbReference type="InterPro" id="IPR050558">
    <property type="entry name" value="PTS_Sugar-Specific_Components"/>
</dbReference>
<dbReference type="PROSITE" id="PS01035">
    <property type="entry name" value="PTS_EIIB_TYPE_1_CYS"/>
    <property type="match status" value="1"/>
</dbReference>
<dbReference type="Pfam" id="PF00367">
    <property type="entry name" value="PTS_EIIB"/>
    <property type="match status" value="1"/>
</dbReference>
<feature type="active site" description="Phosphocysteine intermediate; for EIIB activity" evidence="11">
    <location>
        <position position="26"/>
    </location>
</feature>
<feature type="transmembrane region" description="Helical" evidence="12">
    <location>
        <begin position="214"/>
        <end position="234"/>
    </location>
</feature>
<evidence type="ECO:0000256" key="5">
    <source>
        <dbReference type="ARBA" id="ARBA00022679"/>
    </source>
</evidence>
<evidence type="ECO:0000256" key="6">
    <source>
        <dbReference type="ARBA" id="ARBA00022683"/>
    </source>
</evidence>
<feature type="transmembrane region" description="Helical" evidence="12">
    <location>
        <begin position="395"/>
        <end position="423"/>
    </location>
</feature>
<proteinExistence type="predicted"/>
<dbReference type="GO" id="GO:0005886">
    <property type="term" value="C:plasma membrane"/>
    <property type="evidence" value="ECO:0007669"/>
    <property type="project" value="UniProtKB-SubCell"/>
</dbReference>
<organism evidence="15 16">
    <name type="scientific">Vibrio nereis</name>
    <dbReference type="NCBI Taxonomy" id="693"/>
    <lineage>
        <taxon>Bacteria</taxon>
        <taxon>Pseudomonadati</taxon>
        <taxon>Pseudomonadota</taxon>
        <taxon>Gammaproteobacteria</taxon>
        <taxon>Vibrionales</taxon>
        <taxon>Vibrionaceae</taxon>
        <taxon>Vibrio</taxon>
    </lineage>
</organism>
<feature type="transmembrane region" description="Helical" evidence="12">
    <location>
        <begin position="246"/>
        <end position="271"/>
    </location>
</feature>
<evidence type="ECO:0000256" key="2">
    <source>
        <dbReference type="ARBA" id="ARBA00022448"/>
    </source>
</evidence>
<dbReference type="InterPro" id="IPR018113">
    <property type="entry name" value="PTrfase_EIIB_Cys"/>
</dbReference>
<comment type="caution">
    <text evidence="15">The sequence shown here is derived from an EMBL/GenBank/DDBJ whole genome shotgun (WGS) entry which is preliminary data.</text>
</comment>
<keyword evidence="16" id="KW-1185">Reference proteome</keyword>
<dbReference type="InterPro" id="IPR003352">
    <property type="entry name" value="PTS_EIIC"/>
</dbReference>
<dbReference type="STRING" id="693.AKJ17_08175"/>
<evidence type="ECO:0000256" key="9">
    <source>
        <dbReference type="ARBA" id="ARBA00022989"/>
    </source>
</evidence>
<feature type="transmembrane region" description="Helical" evidence="12">
    <location>
        <begin position="143"/>
        <end position="162"/>
    </location>
</feature>
<keyword evidence="10 12" id="KW-0472">Membrane</keyword>
<evidence type="ECO:0000256" key="10">
    <source>
        <dbReference type="ARBA" id="ARBA00023136"/>
    </source>
</evidence>
<keyword evidence="8" id="KW-0418">Kinase</keyword>
<feature type="transmembrane region" description="Helical" evidence="12">
    <location>
        <begin position="429"/>
        <end position="450"/>
    </location>
</feature>
<keyword evidence="3" id="KW-1003">Cell membrane</keyword>
<dbReference type="GO" id="GO:0015771">
    <property type="term" value="P:trehalose transport"/>
    <property type="evidence" value="ECO:0007669"/>
    <property type="project" value="TreeGrafter"/>
</dbReference>
<dbReference type="PROSITE" id="PS51098">
    <property type="entry name" value="PTS_EIIB_TYPE_1"/>
    <property type="match status" value="1"/>
</dbReference>
<protein>
    <submittedName>
        <fullName evidence="15">PTS sugar transporter subunit IIA</fullName>
    </submittedName>
</protein>
<dbReference type="GO" id="GO:0090589">
    <property type="term" value="F:protein-phosphocysteine-trehalose phosphotransferase system transporter activity"/>
    <property type="evidence" value="ECO:0007669"/>
    <property type="project" value="TreeGrafter"/>
</dbReference>
<reference evidence="16" key="1">
    <citation type="submission" date="2015-08" db="EMBL/GenBank/DDBJ databases">
        <title>Vibrio galatheae sp. nov., a novel member of the Vibrionaceae family isolated from the Solomon Islands.</title>
        <authorList>
            <person name="Giubergia S."/>
            <person name="Machado H."/>
            <person name="Mateiu R.V."/>
            <person name="Gram L."/>
        </authorList>
    </citation>
    <scope>NUCLEOTIDE SEQUENCE [LARGE SCALE GENOMIC DNA]</scope>
    <source>
        <strain evidence="16">DSM 19584</strain>
    </source>
</reference>
<dbReference type="AlphaFoldDB" id="A0A0M0HQZ2"/>
<evidence type="ECO:0000256" key="4">
    <source>
        <dbReference type="ARBA" id="ARBA00022597"/>
    </source>
</evidence>
<keyword evidence="4 15" id="KW-0762">Sugar transport</keyword>
<evidence type="ECO:0000256" key="7">
    <source>
        <dbReference type="ARBA" id="ARBA00022692"/>
    </source>
</evidence>
<evidence type="ECO:0000256" key="3">
    <source>
        <dbReference type="ARBA" id="ARBA00022475"/>
    </source>
</evidence>
<evidence type="ECO:0000256" key="1">
    <source>
        <dbReference type="ARBA" id="ARBA00004651"/>
    </source>
</evidence>
<feature type="domain" description="PTS EIIB type-1" evidence="13">
    <location>
        <begin position="4"/>
        <end position="87"/>
    </location>
</feature>
<dbReference type="CDD" id="cd00212">
    <property type="entry name" value="PTS_IIB_glc"/>
    <property type="match status" value="1"/>
</dbReference>
<dbReference type="GO" id="GO:0009401">
    <property type="term" value="P:phosphoenolpyruvate-dependent sugar phosphotransferase system"/>
    <property type="evidence" value="ECO:0007669"/>
    <property type="project" value="UniProtKB-KW"/>
</dbReference>
<evidence type="ECO:0000259" key="13">
    <source>
        <dbReference type="PROSITE" id="PS51098"/>
    </source>
</evidence>
<dbReference type="InterPro" id="IPR013013">
    <property type="entry name" value="PTS_EIIC_1"/>
</dbReference>
<keyword evidence="9 12" id="KW-1133">Transmembrane helix</keyword>
<gene>
    <name evidence="15" type="ORF">AKJ17_08175</name>
</gene>
<comment type="subcellular location">
    <subcellularLocation>
        <location evidence="1">Cell membrane</location>
        <topology evidence="1">Multi-pass membrane protein</topology>
    </subcellularLocation>
</comment>
<dbReference type="GO" id="GO:0008982">
    <property type="term" value="F:protein-N(PI)-phosphohistidine-sugar phosphotransferase activity"/>
    <property type="evidence" value="ECO:0007669"/>
    <property type="project" value="InterPro"/>
</dbReference>
<sequence length="456" mass="48911">MNYQATVNEILDSIGGVDNIRNAEHCATRLRLILKDNDKVNSDKAKDIEQISGYFYQSGQHQFIIGTGKVSHVYNTLKQALGGEFESQDFKQDAFADMTLSQKLVRTLADILIPLIPALVTTGLLMGLRGMLLHSGAQFSPELLALFSMLTDTAFAFLPVLITYSAAKKFGGNTIIAIVVGLMMVAPQLPNAWAVASGGAEPMMVSLFGIDFPLIGYQGTVLPAIFAGWFVSYLERNLRRFVPAMMDLVFTPFLTITIAVFVILFGFGPILQSIEHGCTSLVRMALELPMGIGYILFGALQQMIVITGLHHALGVIEIGLLNETGVNPIQPLMTASMAGQFGAAIAVATLLKDKVKKGNAYSASMSTLFGITEPLLFGVNLQYGKVFVFGMAGGAVGGLVTYLLGISATGMGITFIPGVLLYSQSLTSVLGYLTVIASAFATAFCLTRVYNPIKRA</sequence>
<feature type="domain" description="PTS EIIC type-1" evidence="14">
    <location>
        <begin position="106"/>
        <end position="456"/>
    </location>
</feature>
<dbReference type="Gene3D" id="3.30.1360.60">
    <property type="entry name" value="Glucose permease domain IIB"/>
    <property type="match status" value="1"/>
</dbReference>
<evidence type="ECO:0000256" key="11">
    <source>
        <dbReference type="PROSITE-ProRule" id="PRU00421"/>
    </source>
</evidence>
<dbReference type="PANTHER" id="PTHR30175">
    <property type="entry name" value="PHOSPHOTRANSFERASE SYSTEM TRANSPORT PROTEIN"/>
    <property type="match status" value="1"/>
</dbReference>
<evidence type="ECO:0000313" key="15">
    <source>
        <dbReference type="EMBL" id="KOO04033.1"/>
    </source>
</evidence>
<keyword evidence="7 12" id="KW-0812">Transmembrane</keyword>
<dbReference type="PANTHER" id="PTHR30175:SF7">
    <property type="entry name" value="NEGATIVE REGULATOR OF SACY ACTIVITY"/>
    <property type="match status" value="1"/>
</dbReference>
<evidence type="ECO:0000259" key="14">
    <source>
        <dbReference type="PROSITE" id="PS51103"/>
    </source>
</evidence>
<dbReference type="PROSITE" id="PS51103">
    <property type="entry name" value="PTS_EIIC_TYPE_1"/>
    <property type="match status" value="1"/>
</dbReference>
<keyword evidence="2" id="KW-0813">Transport</keyword>
<dbReference type="GO" id="GO:0016301">
    <property type="term" value="F:kinase activity"/>
    <property type="evidence" value="ECO:0007669"/>
    <property type="project" value="UniProtKB-KW"/>
</dbReference>
<name>A0A0M0HQZ2_VIBNE</name>